<dbReference type="PROSITE" id="PS51257">
    <property type="entry name" value="PROKAR_LIPOPROTEIN"/>
    <property type="match status" value="1"/>
</dbReference>
<feature type="region of interest" description="Disordered" evidence="4">
    <location>
        <begin position="518"/>
        <end position="539"/>
    </location>
</feature>
<keyword evidence="5" id="KW-0812">Transmembrane</keyword>
<dbReference type="SUPFAM" id="SSF53850">
    <property type="entry name" value="Periplasmic binding protein-like II"/>
    <property type="match status" value="1"/>
</dbReference>
<evidence type="ECO:0000313" key="8">
    <source>
        <dbReference type="Proteomes" id="UP001595462"/>
    </source>
</evidence>
<dbReference type="RefSeq" id="WP_380685323.1">
    <property type="nucleotide sequence ID" value="NZ_JBHRSS010000001.1"/>
</dbReference>
<dbReference type="Gene3D" id="3.10.105.10">
    <property type="entry name" value="Dipeptide-binding Protein, Domain 3"/>
    <property type="match status" value="1"/>
</dbReference>
<organism evidence="7 8">
    <name type="scientific">Salinisphaera aquimarina</name>
    <dbReference type="NCBI Taxonomy" id="2094031"/>
    <lineage>
        <taxon>Bacteria</taxon>
        <taxon>Pseudomonadati</taxon>
        <taxon>Pseudomonadota</taxon>
        <taxon>Gammaproteobacteria</taxon>
        <taxon>Salinisphaerales</taxon>
        <taxon>Salinisphaeraceae</taxon>
        <taxon>Salinisphaera</taxon>
    </lineage>
</organism>
<dbReference type="InterPro" id="IPR039424">
    <property type="entry name" value="SBP_5"/>
</dbReference>
<dbReference type="PANTHER" id="PTHR30290:SF9">
    <property type="entry name" value="OLIGOPEPTIDE-BINDING PROTEIN APPA"/>
    <property type="match status" value="1"/>
</dbReference>
<dbReference type="EMBL" id="JBHRSS010000001">
    <property type="protein sequence ID" value="MFC3102352.1"/>
    <property type="molecule type" value="Genomic_DNA"/>
</dbReference>
<dbReference type="InterPro" id="IPR000914">
    <property type="entry name" value="SBP_5_dom"/>
</dbReference>
<reference evidence="8" key="1">
    <citation type="journal article" date="2019" name="Int. J. Syst. Evol. Microbiol.">
        <title>The Global Catalogue of Microorganisms (GCM) 10K type strain sequencing project: providing services to taxonomists for standard genome sequencing and annotation.</title>
        <authorList>
            <consortium name="The Broad Institute Genomics Platform"/>
            <consortium name="The Broad Institute Genome Sequencing Center for Infectious Disease"/>
            <person name="Wu L."/>
            <person name="Ma J."/>
        </authorList>
    </citation>
    <scope>NUCLEOTIDE SEQUENCE [LARGE SCALE GENOMIC DNA]</scope>
    <source>
        <strain evidence="8">KCTC 52640</strain>
    </source>
</reference>
<evidence type="ECO:0000256" key="5">
    <source>
        <dbReference type="SAM" id="Phobius"/>
    </source>
</evidence>
<dbReference type="InterPro" id="IPR030678">
    <property type="entry name" value="Peptide/Ni-bd"/>
</dbReference>
<evidence type="ECO:0000256" key="3">
    <source>
        <dbReference type="ARBA" id="ARBA00022729"/>
    </source>
</evidence>
<dbReference type="PANTHER" id="PTHR30290">
    <property type="entry name" value="PERIPLASMIC BINDING COMPONENT OF ABC TRANSPORTER"/>
    <property type="match status" value="1"/>
</dbReference>
<dbReference type="CDD" id="cd08515">
    <property type="entry name" value="PBP2_NikA_DppA_OppA_like_10"/>
    <property type="match status" value="1"/>
</dbReference>
<keyword evidence="3" id="KW-0732">Signal</keyword>
<evidence type="ECO:0000256" key="4">
    <source>
        <dbReference type="SAM" id="MobiDB-lite"/>
    </source>
</evidence>
<keyword evidence="2" id="KW-0813">Transport</keyword>
<dbReference type="PIRSF" id="PIRSF002741">
    <property type="entry name" value="MppA"/>
    <property type="match status" value="1"/>
</dbReference>
<comment type="caution">
    <text evidence="7">The sequence shown here is derived from an EMBL/GenBank/DDBJ whole genome shotgun (WGS) entry which is preliminary data.</text>
</comment>
<dbReference type="Pfam" id="PF00496">
    <property type="entry name" value="SBP_bac_5"/>
    <property type="match status" value="1"/>
</dbReference>
<protein>
    <submittedName>
        <fullName evidence="7">ABC transporter substrate-binding protein</fullName>
    </submittedName>
</protein>
<accession>A0ABV7EI11</accession>
<gene>
    <name evidence="7" type="ORF">ACFOSU_00435</name>
</gene>
<keyword evidence="8" id="KW-1185">Reference proteome</keyword>
<comment type="similarity">
    <text evidence="1">Belongs to the bacterial solute-binding protein 5 family.</text>
</comment>
<keyword evidence="5" id="KW-0472">Membrane</keyword>
<sequence length="539" mass="59720">MNARRNNRRRGWIPASAGILAATLVSLIALGGCTEPNAQDDVLDVAFQEQISNLDRTFTTKREYIILSQLIDDFLFAVNPDTLDYEPLLAKSYEFVDKTTLDVTLRKGVTFHDGSPLSADDVVYTYRFVIDPANGARAQQHVSKWLDSVEKTGPRSVRFHLSYAYPLALRDMAVTVPIRKAGSYTRDGELDKGALVTRENGLGPYKVVKFDPGREVLLKRYDGYYDGSPKGQPAIDTIRIHTISDWGSQQAGLLSGELDWLYNVPGDIAENLAASGYAKREVGSSMRIGFLVLDAKGITGADNPLTKLKVRRGINHAINRQSIVDNIVRGGAKVIDSSCHPVQFGCEQDVRHYDFDPDKARQLFADAGYPNGFPMTVWAYRNPYVAEAMAQDLRNVGINVDLRYVKLPVLNKARSGGQIQSYFGTWGAGGTPDADATLSVLWNADTDRNFSGDAMVSRKVAEASQTRDKAVRRKLYSQVLKRIADQAYYVPLYAFPQNYVLSNRLDFPAPKDGMPRLYRARWSPPEPDEASGSAAGAQE</sequence>
<evidence type="ECO:0000256" key="2">
    <source>
        <dbReference type="ARBA" id="ARBA00022448"/>
    </source>
</evidence>
<feature type="transmembrane region" description="Helical" evidence="5">
    <location>
        <begin position="12"/>
        <end position="32"/>
    </location>
</feature>
<evidence type="ECO:0000313" key="7">
    <source>
        <dbReference type="EMBL" id="MFC3102352.1"/>
    </source>
</evidence>
<feature type="domain" description="Solute-binding protein family 5" evidence="6">
    <location>
        <begin position="85"/>
        <end position="444"/>
    </location>
</feature>
<keyword evidence="5" id="KW-1133">Transmembrane helix</keyword>
<proteinExistence type="inferred from homology"/>
<evidence type="ECO:0000256" key="1">
    <source>
        <dbReference type="ARBA" id="ARBA00005695"/>
    </source>
</evidence>
<dbReference type="Gene3D" id="3.90.76.10">
    <property type="entry name" value="Dipeptide-binding Protein, Domain 1"/>
    <property type="match status" value="1"/>
</dbReference>
<dbReference type="Gene3D" id="3.40.190.10">
    <property type="entry name" value="Periplasmic binding protein-like II"/>
    <property type="match status" value="1"/>
</dbReference>
<evidence type="ECO:0000259" key="6">
    <source>
        <dbReference type="Pfam" id="PF00496"/>
    </source>
</evidence>
<dbReference type="Proteomes" id="UP001595462">
    <property type="component" value="Unassembled WGS sequence"/>
</dbReference>
<name>A0ABV7EI11_9GAMM</name>